<dbReference type="OrthoDB" id="304955at2157"/>
<dbReference type="AlphaFoldDB" id="D8J694"/>
<dbReference type="Proteomes" id="UP000011645">
    <property type="component" value="Unassembled WGS sequence"/>
</dbReference>
<evidence type="ECO:0008006" key="6">
    <source>
        <dbReference type="Google" id="ProtNLM"/>
    </source>
</evidence>
<dbReference type="GeneID" id="9420245"/>
<dbReference type="STRING" id="795797.HacjB3_12145"/>
<dbReference type="Gene3D" id="1.20.1260.10">
    <property type="match status" value="1"/>
</dbReference>
<dbReference type="EMBL" id="AOHV01000027">
    <property type="protein sequence ID" value="ELY37164.1"/>
    <property type="molecule type" value="Genomic_DNA"/>
</dbReference>
<dbReference type="SUPFAM" id="SSF47240">
    <property type="entry name" value="Ferritin-like"/>
    <property type="match status" value="1"/>
</dbReference>
<proteinExistence type="predicted"/>
<evidence type="ECO:0000256" key="1">
    <source>
        <dbReference type="SAM" id="Coils"/>
    </source>
</evidence>
<evidence type="ECO:0000313" key="4">
    <source>
        <dbReference type="Proteomes" id="UP000000390"/>
    </source>
</evidence>
<dbReference type="InterPro" id="IPR012347">
    <property type="entry name" value="Ferritin-like"/>
</dbReference>
<dbReference type="EMBL" id="CP002062">
    <property type="protein sequence ID" value="ADJ15812.1"/>
    <property type="molecule type" value="Genomic_DNA"/>
</dbReference>
<organism evidence="2 4">
    <name type="scientific">Halalkalicoccus jeotgali (strain DSM 18796 / CECT 7217 / JCM 14584 / KCTC 4019 / B3)</name>
    <dbReference type="NCBI Taxonomy" id="795797"/>
    <lineage>
        <taxon>Archaea</taxon>
        <taxon>Methanobacteriati</taxon>
        <taxon>Methanobacteriota</taxon>
        <taxon>Stenosarchaea group</taxon>
        <taxon>Halobacteria</taxon>
        <taxon>Halobacteriales</taxon>
        <taxon>Halococcaceae</taxon>
        <taxon>Halalkalicoccus</taxon>
    </lineage>
</organism>
<gene>
    <name evidence="2" type="ordered locus">HacjB3_12145</name>
    <name evidence="3" type="ORF">C497_10483</name>
</gene>
<evidence type="ECO:0000313" key="2">
    <source>
        <dbReference type="EMBL" id="ADJ15812.1"/>
    </source>
</evidence>
<evidence type="ECO:0000313" key="3">
    <source>
        <dbReference type="EMBL" id="ELY37164.1"/>
    </source>
</evidence>
<reference evidence="3 5" key="2">
    <citation type="journal article" date="2014" name="PLoS Genet.">
        <title>Phylogenetically driven sequencing of extremely halophilic archaea reveals strategies for static and dynamic osmo-response.</title>
        <authorList>
            <person name="Becker E.A."/>
            <person name="Seitzer P.M."/>
            <person name="Tritt A."/>
            <person name="Larsen D."/>
            <person name="Krusor M."/>
            <person name="Yao A.I."/>
            <person name="Wu D."/>
            <person name="Madern D."/>
            <person name="Eisen J.A."/>
            <person name="Darling A.E."/>
            <person name="Facciotti M.T."/>
        </authorList>
    </citation>
    <scope>NUCLEOTIDE SEQUENCE [LARGE SCALE GENOMIC DNA]</scope>
    <source>
        <strain evidence="3">B3</strain>
        <strain evidence="5">DSM 18796 / CECT 7217 / JCM 14584 / KCTC 4019 / B3</strain>
    </source>
</reference>
<keyword evidence="5" id="KW-1185">Reference proteome</keyword>
<evidence type="ECO:0000313" key="5">
    <source>
        <dbReference type="Proteomes" id="UP000011645"/>
    </source>
</evidence>
<keyword evidence="1" id="KW-0175">Coiled coil</keyword>
<sequence>MSLATRVGSDRQLARLLQIGIVLEEVVEARAYHHHQSLSADERTELDDDIEDLLEHAAEESADHRKRLEELIADLDAESVAFEEIEALVDGQYGQTKPDDFDGILYDQLHSEETAYKFYDDLIGAIEGSDAEFGVEREDLLDTLRGIRAEEEEGVREVTEIMEERE</sequence>
<dbReference type="KEGG" id="hje:HacjB3_12145"/>
<dbReference type="RefSeq" id="WP_008416549.1">
    <property type="nucleotide sequence ID" value="NC_014297.1"/>
</dbReference>
<dbReference type="PATRIC" id="fig|795797.18.peg.2432"/>
<protein>
    <recommendedName>
        <fullName evidence="6">Rubrerythrin</fullName>
    </recommendedName>
</protein>
<reference evidence="2 4" key="1">
    <citation type="journal article" date="2010" name="J. Bacteriol.">
        <title>Complete genome sequence of Halalkalicoccus jeotgali B3(T), an extremely halophilic archaeon.</title>
        <authorList>
            <person name="Roh S.W."/>
            <person name="Nam Y.D."/>
            <person name="Nam S.H."/>
            <person name="Choi S.H."/>
            <person name="Park H.S."/>
            <person name="Bae J.W."/>
        </authorList>
    </citation>
    <scope>NUCLEOTIDE SEQUENCE [LARGE SCALE GENOMIC DNA]</scope>
    <source>
        <strain evidence="2">B3</strain>
        <strain evidence="4">DSM 18796 / CECT 7217 / JCM 14584 / KCTC 4019 / B3</strain>
    </source>
</reference>
<dbReference type="eggNOG" id="arCOG06430">
    <property type="taxonomic scope" value="Archaea"/>
</dbReference>
<name>D8J694_HALJB</name>
<dbReference type="HOGENOM" id="CLU_1485876_0_0_2"/>
<dbReference type="Proteomes" id="UP000000390">
    <property type="component" value="Chromosome"/>
</dbReference>
<feature type="coiled-coil region" evidence="1">
    <location>
        <begin position="54"/>
        <end position="85"/>
    </location>
</feature>
<dbReference type="InterPro" id="IPR009078">
    <property type="entry name" value="Ferritin-like_SF"/>
</dbReference>
<accession>D8J694</accession>